<feature type="domain" description="Chalcone/stilbene synthase C-terminal" evidence="6">
    <location>
        <begin position="213"/>
        <end position="339"/>
    </location>
</feature>
<keyword evidence="3 7" id="KW-0012">Acyltransferase</keyword>
<evidence type="ECO:0000259" key="5">
    <source>
        <dbReference type="Pfam" id="PF00195"/>
    </source>
</evidence>
<organism evidence="7 8">
    <name type="scientific">Jannaschia donghaensis</name>
    <dbReference type="NCBI Taxonomy" id="420998"/>
    <lineage>
        <taxon>Bacteria</taxon>
        <taxon>Pseudomonadati</taxon>
        <taxon>Pseudomonadota</taxon>
        <taxon>Alphaproteobacteria</taxon>
        <taxon>Rhodobacterales</taxon>
        <taxon>Roseobacteraceae</taxon>
        <taxon>Jannaschia</taxon>
    </lineage>
</organism>
<dbReference type="GO" id="GO:0016747">
    <property type="term" value="F:acyltransferase activity, transferring groups other than amino-acyl groups"/>
    <property type="evidence" value="ECO:0007669"/>
    <property type="project" value="InterPro"/>
</dbReference>
<dbReference type="OrthoDB" id="9786288at2"/>
<reference evidence="7 8" key="1">
    <citation type="submission" date="2015-07" db="EMBL/GenBank/DDBJ databases">
        <authorList>
            <person name="Noorani M."/>
        </authorList>
    </citation>
    <scope>NUCLEOTIDE SEQUENCE [LARGE SCALE GENOMIC DNA]</scope>
    <source>
        <strain evidence="7 8">CECT 7802</strain>
    </source>
</reference>
<dbReference type="Pfam" id="PF02797">
    <property type="entry name" value="Chal_sti_synt_C"/>
    <property type="match status" value="1"/>
</dbReference>
<dbReference type="Pfam" id="PF00195">
    <property type="entry name" value="Chal_sti_synt_N"/>
    <property type="match status" value="1"/>
</dbReference>
<protein>
    <submittedName>
        <fullName evidence="7">Alpha-pyrone synthesis polyketide synthase-like Pks11</fullName>
        <ecNumber evidence="7">2.3.1.-</ecNumber>
    </submittedName>
</protein>
<gene>
    <name evidence="7" type="ORF">JDO7802_02416</name>
</gene>
<dbReference type="InterPro" id="IPR001099">
    <property type="entry name" value="Chalcone/stilbene_synt_N"/>
</dbReference>
<evidence type="ECO:0000259" key="6">
    <source>
        <dbReference type="Pfam" id="PF02797"/>
    </source>
</evidence>
<feature type="active site" description="Acyl-thioester intermediate" evidence="4">
    <location>
        <position position="141"/>
    </location>
</feature>
<dbReference type="GO" id="GO:0030639">
    <property type="term" value="P:polyketide biosynthetic process"/>
    <property type="evidence" value="ECO:0007669"/>
    <property type="project" value="TreeGrafter"/>
</dbReference>
<feature type="domain" description="Chalcone/stilbene synthase N-terminal" evidence="5">
    <location>
        <begin position="70"/>
        <end position="201"/>
    </location>
</feature>
<dbReference type="CDD" id="cd00831">
    <property type="entry name" value="CHS_like"/>
    <property type="match status" value="1"/>
</dbReference>
<evidence type="ECO:0000256" key="3">
    <source>
        <dbReference type="ARBA" id="ARBA00023315"/>
    </source>
</evidence>
<keyword evidence="2 7" id="KW-0808">Transferase</keyword>
<keyword evidence="8" id="KW-1185">Reference proteome</keyword>
<name>A0A0M6YLK0_9RHOB</name>
<evidence type="ECO:0000256" key="4">
    <source>
        <dbReference type="PIRSR" id="PIRSR000451-1"/>
    </source>
</evidence>
<accession>A0A0M6YLK0</accession>
<evidence type="ECO:0000313" key="8">
    <source>
        <dbReference type="Proteomes" id="UP000049222"/>
    </source>
</evidence>
<dbReference type="EMBL" id="CXSU01000012">
    <property type="protein sequence ID" value="CTQ50393.1"/>
    <property type="molecule type" value="Genomic_DNA"/>
</dbReference>
<dbReference type="SUPFAM" id="SSF53901">
    <property type="entry name" value="Thiolase-like"/>
    <property type="match status" value="1"/>
</dbReference>
<dbReference type="PANTHER" id="PTHR11877:SF99">
    <property type="entry name" value="1,3,6,8-TETRAHYDROXYNAPHTHALENE SYNTHASE"/>
    <property type="match status" value="1"/>
</dbReference>
<dbReference type="InterPro" id="IPR011141">
    <property type="entry name" value="Polyketide_synthase_type-III"/>
</dbReference>
<dbReference type="InterPro" id="IPR012328">
    <property type="entry name" value="Chalcone/stilbene_synt_C"/>
</dbReference>
<sequence>MTVNLHGLATALAPHDLPQTMVQARAEAILGPKYPQFARLLSTFVQAGIERRRSVAPLEWFDDAAHGWAERNRIWHDGCAAMFTDAATGALSDAGWAARDVDVIVTVTSTGVATPTFDAVVWKTMGFRQDVMRVPVFGLGCAGGASGLSIAAQLAHGRPGCRVLLVVVEACTPSFRTDRLEKSDIIATVLFGDGAAAACLSTEGMARITLEPGVQHIWPDTLEIMGWDVDDVGLGVVFDRSIPAFARTHMADARDAALAALNMTKDDFDGMICHPGGAKVITALEAALDLPDGTLDLERDVLRDHGNMSAPTVLFVLDAARHTTRTGHFLLTALGPGFTASFVPVRIAA</sequence>
<dbReference type="Proteomes" id="UP000049222">
    <property type="component" value="Unassembled WGS sequence"/>
</dbReference>
<dbReference type="AlphaFoldDB" id="A0A0M6YLK0"/>
<dbReference type="RefSeq" id="WP_055085872.1">
    <property type="nucleotide sequence ID" value="NZ_CXSU01000012.1"/>
</dbReference>
<comment type="similarity">
    <text evidence="1">Belongs to the thiolase-like superfamily. Chalcone/stilbene synthases family.</text>
</comment>
<dbReference type="InterPro" id="IPR016039">
    <property type="entry name" value="Thiolase-like"/>
</dbReference>
<evidence type="ECO:0000256" key="2">
    <source>
        <dbReference type="ARBA" id="ARBA00022679"/>
    </source>
</evidence>
<evidence type="ECO:0000256" key="1">
    <source>
        <dbReference type="ARBA" id="ARBA00005531"/>
    </source>
</evidence>
<evidence type="ECO:0000313" key="7">
    <source>
        <dbReference type="EMBL" id="CTQ50393.1"/>
    </source>
</evidence>
<proteinExistence type="inferred from homology"/>
<dbReference type="Gene3D" id="3.40.47.10">
    <property type="match status" value="2"/>
</dbReference>
<dbReference type="STRING" id="420998.JDO7802_02416"/>
<dbReference type="PIRSF" id="PIRSF000451">
    <property type="entry name" value="PKS_III"/>
    <property type="match status" value="1"/>
</dbReference>
<dbReference type="EC" id="2.3.1.-" evidence="7"/>
<dbReference type="PANTHER" id="PTHR11877">
    <property type="entry name" value="HYDROXYMETHYLGLUTARYL-COA SYNTHASE"/>
    <property type="match status" value="1"/>
</dbReference>